<sequence>MSFGERSVLCLFNWNLSASVVDDGSYINWLEGTRVLEAAIDILPIGVSHVGTDGDGEEARGLDPAAAMAALREAHASRALLAGNYVERDIIPFAVSLTRIGIRPIILFDVCGTLDPLMKWRALAAAVDEGVSVSTVQQTLRMLLGETMDRELRAKITAVIQANLGEHAVELSAA</sequence>
<dbReference type="EMBL" id="JAUSVX010000003">
    <property type="protein sequence ID" value="MDQ0469153.1"/>
    <property type="molecule type" value="Genomic_DNA"/>
</dbReference>
<evidence type="ECO:0000313" key="2">
    <source>
        <dbReference type="Proteomes" id="UP001242480"/>
    </source>
</evidence>
<dbReference type="Proteomes" id="UP001242480">
    <property type="component" value="Unassembled WGS sequence"/>
</dbReference>
<keyword evidence="2" id="KW-1185">Reference proteome</keyword>
<evidence type="ECO:0000313" key="1">
    <source>
        <dbReference type="EMBL" id="MDQ0469153.1"/>
    </source>
</evidence>
<organism evidence="1 2">
    <name type="scientific">Labrys wisconsinensis</name>
    <dbReference type="NCBI Taxonomy" id="425677"/>
    <lineage>
        <taxon>Bacteria</taxon>
        <taxon>Pseudomonadati</taxon>
        <taxon>Pseudomonadota</taxon>
        <taxon>Alphaproteobacteria</taxon>
        <taxon>Hyphomicrobiales</taxon>
        <taxon>Xanthobacteraceae</taxon>
        <taxon>Labrys</taxon>
    </lineage>
</organism>
<accession>A0ABU0J6R3</accession>
<dbReference type="InterPro" id="IPR036380">
    <property type="entry name" value="Isochorismatase-like_sf"/>
</dbReference>
<gene>
    <name evidence="1" type="ORF">QO011_002164</name>
</gene>
<reference evidence="1 2" key="1">
    <citation type="submission" date="2023-07" db="EMBL/GenBank/DDBJ databases">
        <title>Genomic Encyclopedia of Type Strains, Phase IV (KMG-IV): sequencing the most valuable type-strain genomes for metagenomic binning, comparative biology and taxonomic classification.</title>
        <authorList>
            <person name="Goeker M."/>
        </authorList>
    </citation>
    <scope>NUCLEOTIDE SEQUENCE [LARGE SCALE GENOMIC DNA]</scope>
    <source>
        <strain evidence="1 2">DSM 19619</strain>
    </source>
</reference>
<dbReference type="SUPFAM" id="SSF52499">
    <property type="entry name" value="Isochorismatase-like hydrolases"/>
    <property type="match status" value="1"/>
</dbReference>
<name>A0ABU0J6R3_9HYPH</name>
<comment type="caution">
    <text evidence="1">The sequence shown here is derived from an EMBL/GenBank/DDBJ whole genome shotgun (WGS) entry which is preliminary data.</text>
</comment>
<dbReference type="RefSeq" id="WP_307271441.1">
    <property type="nucleotide sequence ID" value="NZ_JAUSVX010000003.1"/>
</dbReference>
<protein>
    <submittedName>
        <fullName evidence="1">Uncharacterized protein</fullName>
    </submittedName>
</protein>
<proteinExistence type="predicted"/>